<protein>
    <recommendedName>
        <fullName evidence="3">DUF1993 domain-containing protein</fullName>
    </recommendedName>
</protein>
<comment type="caution">
    <text evidence="1">The sequence shown here is derived from an EMBL/GenBank/DDBJ whole genome shotgun (WGS) entry which is preliminary data.</text>
</comment>
<proteinExistence type="predicted"/>
<reference evidence="1 2" key="1">
    <citation type="submission" date="2024-06" db="EMBL/GenBank/DDBJ databases">
        <title>Sorghum-associated microbial communities from plants grown in Nebraska, USA.</title>
        <authorList>
            <person name="Schachtman D."/>
        </authorList>
    </citation>
    <scope>NUCLEOTIDE SEQUENCE [LARGE SCALE GENOMIC DNA]</scope>
    <source>
        <strain evidence="1 2">1757</strain>
    </source>
</reference>
<dbReference type="PANTHER" id="PTHR36922:SF1">
    <property type="entry name" value="DUF1993 DOMAIN-CONTAINING PROTEIN"/>
    <property type="match status" value="1"/>
</dbReference>
<evidence type="ECO:0000313" key="2">
    <source>
        <dbReference type="Proteomes" id="UP001549251"/>
    </source>
</evidence>
<accession>A0ABV2PWB3</accession>
<name>A0ABV2PWB3_9GAMM</name>
<dbReference type="RefSeq" id="WP_354548597.1">
    <property type="nucleotide sequence ID" value="NZ_JBEPSD010000001.1"/>
</dbReference>
<dbReference type="Gene3D" id="1.20.120.450">
    <property type="entry name" value="dinb family like domain"/>
    <property type="match status" value="1"/>
</dbReference>
<dbReference type="Pfam" id="PF09351">
    <property type="entry name" value="DUF1993"/>
    <property type="match status" value="1"/>
</dbReference>
<gene>
    <name evidence="1" type="ORF">ABIE04_001662</name>
</gene>
<dbReference type="PANTHER" id="PTHR36922">
    <property type="entry name" value="BLL2446 PROTEIN"/>
    <property type="match status" value="1"/>
</dbReference>
<evidence type="ECO:0000313" key="1">
    <source>
        <dbReference type="EMBL" id="MET4569335.1"/>
    </source>
</evidence>
<organism evidence="1 2">
    <name type="scientific">Rhodanobacter soli</name>
    <dbReference type="NCBI Taxonomy" id="590609"/>
    <lineage>
        <taxon>Bacteria</taxon>
        <taxon>Pseudomonadati</taxon>
        <taxon>Pseudomonadota</taxon>
        <taxon>Gammaproteobacteria</taxon>
        <taxon>Lysobacterales</taxon>
        <taxon>Rhodanobacteraceae</taxon>
        <taxon>Rhodanobacter</taxon>
    </lineage>
</organism>
<dbReference type="SUPFAM" id="SSF109854">
    <property type="entry name" value="DinB/YfiT-like putative metalloenzymes"/>
    <property type="match status" value="1"/>
</dbReference>
<dbReference type="InterPro" id="IPR034660">
    <property type="entry name" value="DinB/YfiT-like"/>
</dbReference>
<keyword evidence="2" id="KW-1185">Reference proteome</keyword>
<sequence length="173" mass="19322">MATQEIAELQRVFLSRLDTLDHILDVGEKHLADPAAALQERLAPDMFPLGTQIAFACNQPRGFSQWCAGEPVENLATDVDSMALARAHIRQTRERVAGIRASDGKLEEIKRIGLGPGRYCELPARQYVSDYLLPNFYFHITTAYAILRKLGVPLGKADYMSFLAPHVKHTEDT</sequence>
<dbReference type="InterPro" id="IPR018531">
    <property type="entry name" value="DUF1993"/>
</dbReference>
<dbReference type="EMBL" id="JBEPSD010000001">
    <property type="protein sequence ID" value="MET4569335.1"/>
    <property type="molecule type" value="Genomic_DNA"/>
</dbReference>
<evidence type="ECO:0008006" key="3">
    <source>
        <dbReference type="Google" id="ProtNLM"/>
    </source>
</evidence>
<dbReference type="Proteomes" id="UP001549251">
    <property type="component" value="Unassembled WGS sequence"/>
</dbReference>